<dbReference type="GO" id="GO:0003729">
    <property type="term" value="F:mRNA binding"/>
    <property type="evidence" value="ECO:0007669"/>
    <property type="project" value="TreeGrafter"/>
</dbReference>
<feature type="compositionally biased region" description="Basic and acidic residues" evidence="1">
    <location>
        <begin position="192"/>
        <end position="205"/>
    </location>
</feature>
<dbReference type="PROSITE" id="PS50882">
    <property type="entry name" value="YTH"/>
    <property type="match status" value="1"/>
</dbReference>
<protein>
    <recommendedName>
        <fullName evidence="2">YTH domain-containing protein</fullName>
    </recommendedName>
</protein>
<organism evidence="3 4">
    <name type="scientific">Stachybotrys chlorohalonatus (strain IBT 40285)</name>
    <dbReference type="NCBI Taxonomy" id="1283841"/>
    <lineage>
        <taxon>Eukaryota</taxon>
        <taxon>Fungi</taxon>
        <taxon>Dikarya</taxon>
        <taxon>Ascomycota</taxon>
        <taxon>Pezizomycotina</taxon>
        <taxon>Sordariomycetes</taxon>
        <taxon>Hypocreomycetidae</taxon>
        <taxon>Hypocreales</taxon>
        <taxon>Stachybotryaceae</taxon>
        <taxon>Stachybotrys</taxon>
    </lineage>
</organism>
<feature type="compositionally biased region" description="Polar residues" evidence="1">
    <location>
        <begin position="227"/>
        <end position="237"/>
    </location>
</feature>
<dbReference type="STRING" id="1283841.A0A084Q971"/>
<dbReference type="GO" id="GO:0005654">
    <property type="term" value="C:nucleoplasm"/>
    <property type="evidence" value="ECO:0007669"/>
    <property type="project" value="TreeGrafter"/>
</dbReference>
<dbReference type="Proteomes" id="UP000028524">
    <property type="component" value="Unassembled WGS sequence"/>
</dbReference>
<dbReference type="AlphaFoldDB" id="A0A084Q971"/>
<dbReference type="CDD" id="cd21134">
    <property type="entry name" value="YTH"/>
    <property type="match status" value="1"/>
</dbReference>
<accession>A0A084Q971</accession>
<feature type="compositionally biased region" description="Basic and acidic residues" evidence="1">
    <location>
        <begin position="165"/>
        <end position="176"/>
    </location>
</feature>
<dbReference type="GO" id="GO:0000398">
    <property type="term" value="P:mRNA splicing, via spliceosome"/>
    <property type="evidence" value="ECO:0007669"/>
    <property type="project" value="TreeGrafter"/>
</dbReference>
<evidence type="ECO:0000256" key="1">
    <source>
        <dbReference type="SAM" id="MobiDB-lite"/>
    </source>
</evidence>
<dbReference type="PANTHER" id="PTHR12357:SF3">
    <property type="entry name" value="YTH DOMAIN-CONTAINING PROTEIN 1"/>
    <property type="match status" value="1"/>
</dbReference>
<gene>
    <name evidence="3" type="ORF">S40285_10456</name>
</gene>
<dbReference type="HOGENOM" id="CLU_641197_0_0_1"/>
<evidence type="ECO:0000313" key="4">
    <source>
        <dbReference type="Proteomes" id="UP000028524"/>
    </source>
</evidence>
<dbReference type="EMBL" id="KL660919">
    <property type="protein sequence ID" value="KFA60506.1"/>
    <property type="molecule type" value="Genomic_DNA"/>
</dbReference>
<dbReference type="InParanoid" id="A0A084Q971"/>
<feature type="compositionally biased region" description="Basic and acidic residues" evidence="1">
    <location>
        <begin position="213"/>
        <end position="226"/>
    </location>
</feature>
<name>A0A084Q971_STAC4</name>
<reference evidence="3 4" key="1">
    <citation type="journal article" date="2014" name="BMC Genomics">
        <title>Comparative genome sequencing reveals chemotype-specific gene clusters in the toxigenic black mold Stachybotrys.</title>
        <authorList>
            <person name="Semeiks J."/>
            <person name="Borek D."/>
            <person name="Otwinowski Z."/>
            <person name="Grishin N.V."/>
        </authorList>
    </citation>
    <scope>NUCLEOTIDE SEQUENCE [LARGE SCALE GENOMIC DNA]</scope>
    <source>
        <strain evidence="3 4">IBT 40285</strain>
    </source>
</reference>
<feature type="region of interest" description="Disordered" evidence="1">
    <location>
        <begin position="158"/>
        <end position="276"/>
    </location>
</feature>
<dbReference type="GO" id="GO:1990247">
    <property type="term" value="F:N6-methyladenosine-containing RNA reader activity"/>
    <property type="evidence" value="ECO:0007669"/>
    <property type="project" value="TreeGrafter"/>
</dbReference>
<dbReference type="PANTHER" id="PTHR12357">
    <property type="entry name" value="YTH YT521-B HOMOLOGY DOMAIN-CONTAINING"/>
    <property type="match status" value="1"/>
</dbReference>
<keyword evidence="4" id="KW-1185">Reference proteome</keyword>
<dbReference type="GO" id="GO:0048024">
    <property type="term" value="P:regulation of mRNA splicing, via spliceosome"/>
    <property type="evidence" value="ECO:0007669"/>
    <property type="project" value="TreeGrafter"/>
</dbReference>
<evidence type="ECO:0000313" key="3">
    <source>
        <dbReference type="EMBL" id="KFA60506.1"/>
    </source>
</evidence>
<dbReference type="Pfam" id="PF04146">
    <property type="entry name" value="YTH"/>
    <property type="match status" value="1"/>
</dbReference>
<dbReference type="Gene3D" id="3.10.590.10">
    <property type="entry name" value="ph1033 like domains"/>
    <property type="match status" value="1"/>
</dbReference>
<sequence>MLVLLRKVTAAASFPTVSTYAAIRERFIMPHDLDNPAIEAAGKNIMEVVILSSSSIAAREDGHGSFEASASMKIDDEAAKLRHKLVGLLKKTPQETKRDHRFTNPAFANKTPSKRCSRPASSTTKSALEAIAAERAWVVSELQSSPRGMIKAMPERHHKMTSFKTDSRLSNKESGGKRPRNPITFEPVYKATKRDNGRRYGEKNDCGFIGSRCSRDHSRDGRRRTPQDTVLSSSSPYQDARRPYDPGFFEDTNYGRLKPDREIFSPDTAPRNFERFPDPRDPFDSRYFLIKSMNHISIAESQREGSWVSQNFNEEKLSKAFHESRDVYLLFSVNQSGAFQVYARMTSAPRSDLKMPAWMAGTTMEHRMGDPFRVDWLNTDRTGNRGFAHITNPLNEGSLIFKGRDAQEVGAESGRSVAEVVKRAHGGS</sequence>
<evidence type="ECO:0000259" key="2">
    <source>
        <dbReference type="PROSITE" id="PS50882"/>
    </source>
</evidence>
<dbReference type="InterPro" id="IPR045168">
    <property type="entry name" value="YTH_prot"/>
</dbReference>
<feature type="domain" description="YTH" evidence="2">
    <location>
        <begin position="285"/>
        <end position="421"/>
    </location>
</feature>
<dbReference type="OrthoDB" id="6103986at2759"/>
<proteinExistence type="predicted"/>
<dbReference type="InterPro" id="IPR007275">
    <property type="entry name" value="YTH_domain"/>
</dbReference>